<protein>
    <submittedName>
        <fullName evidence="2">ABC-2 type transport system permease protein</fullName>
    </submittedName>
</protein>
<dbReference type="Proteomes" id="UP000294911">
    <property type="component" value="Unassembled WGS sequence"/>
</dbReference>
<dbReference type="PANTHER" id="PTHR37305">
    <property type="entry name" value="INTEGRAL MEMBRANE PROTEIN-RELATED"/>
    <property type="match status" value="1"/>
</dbReference>
<comment type="caution">
    <text evidence="2">The sequence shown here is derived from an EMBL/GenBank/DDBJ whole genome shotgun (WGS) entry which is preliminary data.</text>
</comment>
<feature type="transmembrane region" description="Helical" evidence="1">
    <location>
        <begin position="39"/>
        <end position="59"/>
    </location>
</feature>
<feature type="transmembrane region" description="Helical" evidence="1">
    <location>
        <begin position="179"/>
        <end position="205"/>
    </location>
</feature>
<organism evidence="2 3">
    <name type="scientific">Tamaricihabitans halophyticus</name>
    <dbReference type="NCBI Taxonomy" id="1262583"/>
    <lineage>
        <taxon>Bacteria</taxon>
        <taxon>Bacillati</taxon>
        <taxon>Actinomycetota</taxon>
        <taxon>Actinomycetes</taxon>
        <taxon>Pseudonocardiales</taxon>
        <taxon>Pseudonocardiaceae</taxon>
        <taxon>Tamaricihabitans</taxon>
    </lineage>
</organism>
<keyword evidence="1" id="KW-0812">Transmembrane</keyword>
<sequence>MSTAIAATPVARRPERTGAPLGRLLTGELRWIFRRPRTLVVLGLLALAPVAVGISAAAVGNAAASGEGPPLFSVMGGNGFILAIGSLLIGSTFLLPLVVTMSAADALAGESANGTLRGLLLAPVGRLRLLGIKAFGVACMAVAAAAITALAGLLTGLVISGTDGLVTLSGSTLSLLDTLGTLGLAVAWVALQLYAFGAIALAISACTEHPMLVLAGVFAGNILFGILGSLPALSWLDPFLITESWAALPDLLRDPIPAEALTEGALRAACYIVIGLSLAGARMLTKDG</sequence>
<name>A0A4R2R3Q4_9PSEU</name>
<feature type="transmembrane region" description="Helical" evidence="1">
    <location>
        <begin position="135"/>
        <end position="159"/>
    </location>
</feature>
<keyword evidence="1" id="KW-0472">Membrane</keyword>
<keyword evidence="1" id="KW-1133">Transmembrane helix</keyword>
<dbReference type="OrthoDB" id="3217553at2"/>
<evidence type="ECO:0000313" key="3">
    <source>
        <dbReference type="Proteomes" id="UP000294911"/>
    </source>
</evidence>
<dbReference type="EMBL" id="SLXQ01000001">
    <property type="protein sequence ID" value="TCP56258.1"/>
    <property type="molecule type" value="Genomic_DNA"/>
</dbReference>
<dbReference type="PANTHER" id="PTHR37305:SF1">
    <property type="entry name" value="MEMBRANE PROTEIN"/>
    <property type="match status" value="1"/>
</dbReference>
<proteinExistence type="predicted"/>
<gene>
    <name evidence="2" type="ORF">EV191_101198</name>
</gene>
<feature type="transmembrane region" description="Helical" evidence="1">
    <location>
        <begin position="212"/>
        <end position="236"/>
    </location>
</feature>
<dbReference type="RefSeq" id="WP_132874889.1">
    <property type="nucleotide sequence ID" value="NZ_SLXQ01000001.1"/>
</dbReference>
<dbReference type="AlphaFoldDB" id="A0A4R2R3Q4"/>
<evidence type="ECO:0000256" key="1">
    <source>
        <dbReference type="SAM" id="Phobius"/>
    </source>
</evidence>
<feature type="transmembrane region" description="Helical" evidence="1">
    <location>
        <begin position="79"/>
        <end position="99"/>
    </location>
</feature>
<reference evidence="2 3" key="1">
    <citation type="submission" date="2019-03" db="EMBL/GenBank/DDBJ databases">
        <title>Genomic Encyclopedia of Type Strains, Phase IV (KMG-IV): sequencing the most valuable type-strain genomes for metagenomic binning, comparative biology and taxonomic classification.</title>
        <authorList>
            <person name="Goeker M."/>
        </authorList>
    </citation>
    <scope>NUCLEOTIDE SEQUENCE [LARGE SCALE GENOMIC DNA]</scope>
    <source>
        <strain evidence="2 3">DSM 45765</strain>
    </source>
</reference>
<feature type="transmembrane region" description="Helical" evidence="1">
    <location>
        <begin position="265"/>
        <end position="284"/>
    </location>
</feature>
<dbReference type="Pfam" id="PF12730">
    <property type="entry name" value="ABC2_membrane_4"/>
    <property type="match status" value="1"/>
</dbReference>
<accession>A0A4R2R3Q4</accession>
<evidence type="ECO:0000313" key="2">
    <source>
        <dbReference type="EMBL" id="TCP56258.1"/>
    </source>
</evidence>
<keyword evidence="3" id="KW-1185">Reference proteome</keyword>